<comment type="pathway">
    <text evidence="2 9">Glycan metabolism; pectin degradation; 2-dehydro-3-deoxy-D-gluconate from pectin: step 1/5.</text>
</comment>
<evidence type="ECO:0000256" key="9">
    <source>
        <dbReference type="RuleBase" id="RU000589"/>
    </source>
</evidence>
<dbReference type="InterPro" id="IPR012334">
    <property type="entry name" value="Pectin_lyas_fold"/>
</dbReference>
<dbReference type="UniPathway" id="UPA00545">
    <property type="reaction ID" value="UER00823"/>
</dbReference>
<accession>A0A5N5FI26</accession>
<dbReference type="Pfam" id="PF04043">
    <property type="entry name" value="PMEI"/>
    <property type="match status" value="1"/>
</dbReference>
<keyword evidence="9" id="KW-0961">Cell wall biogenesis/degradation</keyword>
<comment type="function">
    <text evidence="9">Acts in the modification of cell walls via demethylesterification of cell wall pectin.</text>
</comment>
<evidence type="ECO:0000313" key="12">
    <source>
        <dbReference type="Proteomes" id="UP000327157"/>
    </source>
</evidence>
<keyword evidence="5 9" id="KW-0134">Cell wall</keyword>
<feature type="signal peptide" evidence="9">
    <location>
        <begin position="1"/>
        <end position="23"/>
    </location>
</feature>
<comment type="caution">
    <text evidence="11">The sequence shown here is derived from an EMBL/GenBank/DDBJ whole genome shotgun (WGS) entry which is preliminary data.</text>
</comment>
<organism evidence="11 12">
    <name type="scientific">Pyrus ussuriensis x Pyrus communis</name>
    <dbReference type="NCBI Taxonomy" id="2448454"/>
    <lineage>
        <taxon>Eukaryota</taxon>
        <taxon>Viridiplantae</taxon>
        <taxon>Streptophyta</taxon>
        <taxon>Embryophyta</taxon>
        <taxon>Tracheophyta</taxon>
        <taxon>Spermatophyta</taxon>
        <taxon>Magnoliopsida</taxon>
        <taxon>eudicotyledons</taxon>
        <taxon>Gunneridae</taxon>
        <taxon>Pentapetalae</taxon>
        <taxon>rosids</taxon>
        <taxon>fabids</taxon>
        <taxon>Rosales</taxon>
        <taxon>Rosaceae</taxon>
        <taxon>Amygdaloideae</taxon>
        <taxon>Maleae</taxon>
        <taxon>Pyrus</taxon>
    </lineage>
</organism>
<dbReference type="InterPro" id="IPR006501">
    <property type="entry name" value="Pectinesterase_inhib_dom"/>
</dbReference>
<dbReference type="AlphaFoldDB" id="A0A5N5FI26"/>
<dbReference type="InterPro" id="IPR011050">
    <property type="entry name" value="Pectin_lyase_fold/virulence"/>
</dbReference>
<reference evidence="11 12" key="3">
    <citation type="submission" date="2019-11" db="EMBL/GenBank/DDBJ databases">
        <title>A de novo genome assembly of a pear dwarfing rootstock.</title>
        <authorList>
            <person name="Wang F."/>
            <person name="Wang J."/>
            <person name="Li S."/>
            <person name="Zhang Y."/>
            <person name="Fang M."/>
            <person name="Ma L."/>
            <person name="Zhao Y."/>
            <person name="Jiang S."/>
        </authorList>
    </citation>
    <scope>NUCLEOTIDE SEQUENCE [LARGE SCALE GENOMIC DNA]</scope>
    <source>
        <strain evidence="11">S2</strain>
        <tissue evidence="11">Leaf</tissue>
    </source>
</reference>
<evidence type="ECO:0000256" key="2">
    <source>
        <dbReference type="ARBA" id="ARBA00005184"/>
    </source>
</evidence>
<dbReference type="CDD" id="cd15799">
    <property type="entry name" value="PMEI-like_4"/>
    <property type="match status" value="1"/>
</dbReference>
<dbReference type="EMBL" id="SMOL01000768">
    <property type="protein sequence ID" value="KAB2598034.1"/>
    <property type="molecule type" value="Genomic_DNA"/>
</dbReference>
<dbReference type="InterPro" id="IPR018040">
    <property type="entry name" value="Pectinesterase_Tyr_AS"/>
</dbReference>
<dbReference type="PROSITE" id="PS00800">
    <property type="entry name" value="PECTINESTERASE_1"/>
    <property type="match status" value="1"/>
</dbReference>
<evidence type="ECO:0000256" key="3">
    <source>
        <dbReference type="ARBA" id="ARBA00006027"/>
    </source>
</evidence>
<dbReference type="EC" id="3.1.1.11" evidence="9"/>
<dbReference type="GO" id="GO:0004857">
    <property type="term" value="F:enzyme inhibitor activity"/>
    <property type="evidence" value="ECO:0007669"/>
    <property type="project" value="InterPro"/>
</dbReference>
<sequence>MSPFMKSSYHFIIVSTICFCSLSINPGANNVDPQLIDVPLPVFKNSLEKTMEAVQNVASAMSHMHVAKDAKNSTNMIISYCEGLLAETAEVLNWSLSTIHDLKGDVVSHMRTWLNTSHTREMTCMEAFENGIDSKVSESLKHVTRLIDEVIGMIQVQQHHYQNVDQPLLLSGGTNFEDAKFSKTPNVTVSQDGSGNFNRIMDAIAAAPSHSQQRFVIFIKKGIYKEYVKIDPAKTNLVLIGEGMDVTTISGNRCNTSGWQTVDSATFAVRAEGFIAMYVGFENTAGPNKYQAVSLSSYGDQSVFYRCKMSGYQDTLMVPAGRQFYRECTISGTIDFIFGYGTAVFQNCKILARKNLEGAQNTLTAHGRFAADPSGFSFQFCDVEPDTDLGGNVASSPTYLGRPWGKYSRTIFMQSYMSNVIVPQGWLDWHGLGGLGTLYYAEYMNKRTGASTVGRVKWPGYHVIAKASEAELFTVTKFIDGDSWLPSTGVPYAPGLDQV</sequence>
<dbReference type="InterPro" id="IPR035513">
    <property type="entry name" value="Invertase/methylesterase_inhib"/>
</dbReference>
<comment type="similarity">
    <text evidence="3">In the N-terminal section; belongs to the PMEI family.</text>
</comment>
<keyword evidence="6 9" id="KW-0378">Hydrolase</keyword>
<dbReference type="Proteomes" id="UP000327157">
    <property type="component" value="Chromosome 1"/>
</dbReference>
<keyword evidence="7 9" id="KW-0063">Aspartyl esterase</keyword>
<evidence type="ECO:0000256" key="6">
    <source>
        <dbReference type="ARBA" id="ARBA00022801"/>
    </source>
</evidence>
<evidence type="ECO:0000259" key="10">
    <source>
        <dbReference type="SMART" id="SM00856"/>
    </source>
</evidence>
<evidence type="ECO:0000256" key="7">
    <source>
        <dbReference type="ARBA" id="ARBA00023085"/>
    </source>
</evidence>
<dbReference type="InterPro" id="IPR000070">
    <property type="entry name" value="Pectinesterase_cat"/>
</dbReference>
<comment type="similarity">
    <text evidence="4">In the C-terminal section; belongs to the pectinesterase family.</text>
</comment>
<comment type="catalytic activity">
    <reaction evidence="9">
        <text>[(1-&gt;4)-alpha-D-galacturonosyl methyl ester](n) + n H2O = [(1-&gt;4)-alpha-D-galacturonosyl](n) + n methanol + n H(+)</text>
        <dbReference type="Rhea" id="RHEA:22380"/>
        <dbReference type="Rhea" id="RHEA-COMP:14570"/>
        <dbReference type="Rhea" id="RHEA-COMP:14573"/>
        <dbReference type="ChEBI" id="CHEBI:15377"/>
        <dbReference type="ChEBI" id="CHEBI:15378"/>
        <dbReference type="ChEBI" id="CHEBI:17790"/>
        <dbReference type="ChEBI" id="CHEBI:140522"/>
        <dbReference type="ChEBI" id="CHEBI:140523"/>
        <dbReference type="EC" id="3.1.1.11"/>
    </reaction>
</comment>
<evidence type="ECO:0000256" key="5">
    <source>
        <dbReference type="ARBA" id="ARBA00022512"/>
    </source>
</evidence>
<dbReference type="GO" id="GO:0042545">
    <property type="term" value="P:cell wall modification"/>
    <property type="evidence" value="ECO:0007669"/>
    <property type="project" value="UniProtKB-UniRule"/>
</dbReference>
<keyword evidence="9" id="KW-0964">Secreted</keyword>
<reference evidence="12" key="2">
    <citation type="submission" date="2019-10" db="EMBL/GenBank/DDBJ databases">
        <title>A de novo genome assembly of a pear dwarfing rootstock.</title>
        <authorList>
            <person name="Wang F."/>
            <person name="Wang J."/>
            <person name="Li S."/>
            <person name="Zhang Y."/>
            <person name="Fang M."/>
            <person name="Ma L."/>
            <person name="Zhao Y."/>
            <person name="Jiang S."/>
        </authorList>
    </citation>
    <scope>NUCLEOTIDE SEQUENCE [LARGE SCALE GENOMIC DNA]</scope>
</reference>
<evidence type="ECO:0000256" key="8">
    <source>
        <dbReference type="PROSITE-ProRule" id="PRU10040"/>
    </source>
</evidence>
<dbReference type="GO" id="GO:0045490">
    <property type="term" value="P:pectin catabolic process"/>
    <property type="evidence" value="ECO:0007669"/>
    <property type="project" value="UniProtKB-UniRule"/>
</dbReference>
<evidence type="ECO:0000313" key="11">
    <source>
        <dbReference type="EMBL" id="KAB2598034.1"/>
    </source>
</evidence>
<keyword evidence="12" id="KW-1185">Reference proteome</keyword>
<feature type="chain" id="PRO_5024458747" description="Pectinesterase" evidence="9">
    <location>
        <begin position="24"/>
        <end position="499"/>
    </location>
</feature>
<dbReference type="SUPFAM" id="SSF51126">
    <property type="entry name" value="Pectin lyase-like"/>
    <property type="match status" value="1"/>
</dbReference>
<evidence type="ECO:0000256" key="4">
    <source>
        <dbReference type="ARBA" id="ARBA00007786"/>
    </source>
</evidence>
<dbReference type="PROSITE" id="PS00503">
    <property type="entry name" value="PECTINESTERASE_2"/>
    <property type="match status" value="1"/>
</dbReference>
<evidence type="ECO:0000256" key="1">
    <source>
        <dbReference type="ARBA" id="ARBA00004191"/>
    </source>
</evidence>
<feature type="active site" evidence="8">
    <location>
        <position position="335"/>
    </location>
</feature>
<proteinExistence type="inferred from homology"/>
<dbReference type="SUPFAM" id="SSF101148">
    <property type="entry name" value="Plant invertase/pectin methylesterase inhibitor"/>
    <property type="match status" value="1"/>
</dbReference>
<comment type="subcellular location">
    <subcellularLocation>
        <location evidence="1 9">Secreted</location>
        <location evidence="1 9">Cell wall</location>
    </subcellularLocation>
</comment>
<dbReference type="FunFam" id="2.160.20.10:FF:000001">
    <property type="entry name" value="Pectinesterase"/>
    <property type="match status" value="1"/>
</dbReference>
<dbReference type="OrthoDB" id="2019149at2759"/>
<reference evidence="11 12" key="1">
    <citation type="submission" date="2019-09" db="EMBL/GenBank/DDBJ databases">
        <authorList>
            <person name="Ou C."/>
        </authorList>
    </citation>
    <scope>NUCLEOTIDE SEQUENCE [LARGE SCALE GENOMIC DNA]</scope>
    <source>
        <strain evidence="11">S2</strain>
        <tissue evidence="11">Leaf</tissue>
    </source>
</reference>
<gene>
    <name evidence="11" type="ORF">D8674_000954</name>
</gene>
<dbReference type="Pfam" id="PF01095">
    <property type="entry name" value="Pectinesterase"/>
    <property type="match status" value="1"/>
</dbReference>
<feature type="domain" description="Pectinesterase inhibitor" evidence="10">
    <location>
        <begin position="8"/>
        <end position="153"/>
    </location>
</feature>
<dbReference type="Gene3D" id="1.20.140.40">
    <property type="entry name" value="Invertase/pectin methylesterase inhibitor family protein"/>
    <property type="match status" value="1"/>
</dbReference>
<dbReference type="Gene3D" id="2.160.20.10">
    <property type="entry name" value="Single-stranded right-handed beta-helix, Pectin lyase-like"/>
    <property type="match status" value="1"/>
</dbReference>
<dbReference type="PANTHER" id="PTHR31707">
    <property type="entry name" value="PECTINESTERASE"/>
    <property type="match status" value="1"/>
</dbReference>
<protein>
    <recommendedName>
        <fullName evidence="9">Pectinesterase</fullName>
        <ecNumber evidence="9">3.1.1.11</ecNumber>
    </recommendedName>
</protein>
<keyword evidence="9" id="KW-0732">Signal</keyword>
<name>A0A5N5FI26_9ROSA</name>
<dbReference type="SMART" id="SM00856">
    <property type="entry name" value="PMEI"/>
    <property type="match status" value="1"/>
</dbReference>
<dbReference type="InterPro" id="IPR033131">
    <property type="entry name" value="Pectinesterase_Asp_AS"/>
</dbReference>
<dbReference type="GO" id="GO:0030599">
    <property type="term" value="F:pectinesterase activity"/>
    <property type="evidence" value="ECO:0007669"/>
    <property type="project" value="UniProtKB-UniRule"/>
</dbReference>